<protein>
    <submittedName>
        <fullName evidence="1">Uncharacterized protein</fullName>
    </submittedName>
</protein>
<name>X1B8P2_9ZZZZ</name>
<sequence length="61" mass="7193">ERIADFLPGHKEMVVVSEKDTYYRVGRKTQLDSEIEDHLDVLVSEMGGEFNNDKNEWRIPR</sequence>
<gene>
    <name evidence="1" type="ORF">S01H4_25538</name>
</gene>
<accession>X1B8P2</accession>
<evidence type="ECO:0000313" key="1">
    <source>
        <dbReference type="EMBL" id="GAG77677.1"/>
    </source>
</evidence>
<organism evidence="1">
    <name type="scientific">marine sediment metagenome</name>
    <dbReference type="NCBI Taxonomy" id="412755"/>
    <lineage>
        <taxon>unclassified sequences</taxon>
        <taxon>metagenomes</taxon>
        <taxon>ecological metagenomes</taxon>
    </lineage>
</organism>
<dbReference type="AlphaFoldDB" id="X1B8P2"/>
<proteinExistence type="predicted"/>
<reference evidence="1" key="1">
    <citation type="journal article" date="2014" name="Front. Microbiol.">
        <title>High frequency of phylogenetically diverse reductive dehalogenase-homologous genes in deep subseafloor sedimentary metagenomes.</title>
        <authorList>
            <person name="Kawai M."/>
            <person name="Futagami T."/>
            <person name="Toyoda A."/>
            <person name="Takaki Y."/>
            <person name="Nishi S."/>
            <person name="Hori S."/>
            <person name="Arai W."/>
            <person name="Tsubouchi T."/>
            <person name="Morono Y."/>
            <person name="Uchiyama I."/>
            <person name="Ito T."/>
            <person name="Fujiyama A."/>
            <person name="Inagaki F."/>
            <person name="Takami H."/>
        </authorList>
    </citation>
    <scope>NUCLEOTIDE SEQUENCE</scope>
    <source>
        <strain evidence="1">Expedition CK06-06</strain>
    </source>
</reference>
<comment type="caution">
    <text evidence="1">The sequence shown here is derived from an EMBL/GenBank/DDBJ whole genome shotgun (WGS) entry which is preliminary data.</text>
</comment>
<dbReference type="EMBL" id="BART01012166">
    <property type="protein sequence ID" value="GAG77677.1"/>
    <property type="molecule type" value="Genomic_DNA"/>
</dbReference>
<feature type="non-terminal residue" evidence="1">
    <location>
        <position position="1"/>
    </location>
</feature>